<gene>
    <name evidence="1" type="ORF">GCM10010976_33500</name>
</gene>
<accession>A0A917GXB7</accession>
<proteinExistence type="predicted"/>
<name>A0A917GXB7_9FLAO</name>
<dbReference type="EMBL" id="BMFQ01000004">
    <property type="protein sequence ID" value="GGG60053.1"/>
    <property type="molecule type" value="Genomic_DNA"/>
</dbReference>
<evidence type="ECO:0000313" key="1">
    <source>
        <dbReference type="EMBL" id="GGG60053.1"/>
    </source>
</evidence>
<organism evidence="1 2">
    <name type="scientific">Bizionia arctica</name>
    <dbReference type="NCBI Taxonomy" id="1495645"/>
    <lineage>
        <taxon>Bacteria</taxon>
        <taxon>Pseudomonadati</taxon>
        <taxon>Bacteroidota</taxon>
        <taxon>Flavobacteriia</taxon>
        <taxon>Flavobacteriales</taxon>
        <taxon>Flavobacteriaceae</taxon>
        <taxon>Bizionia</taxon>
    </lineage>
</organism>
<protein>
    <recommendedName>
        <fullName evidence="3">Nucleotidyltransferase family protein</fullName>
    </recommendedName>
</protein>
<dbReference type="Proteomes" id="UP000625976">
    <property type="component" value="Unassembled WGS sequence"/>
</dbReference>
<comment type="caution">
    <text evidence="1">The sequence shown here is derived from an EMBL/GenBank/DDBJ whole genome shotgun (WGS) entry which is preliminary data.</text>
</comment>
<evidence type="ECO:0000313" key="2">
    <source>
        <dbReference type="Proteomes" id="UP000625976"/>
    </source>
</evidence>
<reference evidence="1" key="1">
    <citation type="journal article" date="2014" name="Int. J. Syst. Evol. Microbiol.">
        <title>Complete genome sequence of Corynebacterium casei LMG S-19264T (=DSM 44701T), isolated from a smear-ripened cheese.</title>
        <authorList>
            <consortium name="US DOE Joint Genome Institute (JGI-PGF)"/>
            <person name="Walter F."/>
            <person name="Albersmeier A."/>
            <person name="Kalinowski J."/>
            <person name="Ruckert C."/>
        </authorList>
    </citation>
    <scope>NUCLEOTIDE SEQUENCE</scope>
    <source>
        <strain evidence="1">CGMCC 1.12751</strain>
    </source>
</reference>
<dbReference type="Pfam" id="PF14907">
    <property type="entry name" value="NTP_transf_5"/>
    <property type="match status" value="1"/>
</dbReference>
<keyword evidence="2" id="KW-1185">Reference proteome</keyword>
<dbReference type="RefSeq" id="WP_188466968.1">
    <property type="nucleotide sequence ID" value="NZ_BMFQ01000004.1"/>
</dbReference>
<evidence type="ECO:0008006" key="3">
    <source>
        <dbReference type="Google" id="ProtNLM"/>
    </source>
</evidence>
<dbReference type="AlphaFoldDB" id="A0A917GXB7"/>
<sequence length="354" mass="41614">MVSYYHTLKVIASILSYKNDPIQLKKLLSNPLFDWETLVKYASRHLVLPTIYTRLDQKSLLHVLPLDLKEYLNEITSINRNRNTSILNDVNNISNLFQTHHINHVFLKGTALLAGAYYSDLGERMIGDIDILVDSKDMHTAYQLLLNANFEAAQESPLHQYTDHKHLPRLIPKSGLAAVEIHRRLFNSKNTSLLMPNSILESKQLINKVFIPSNIHLLQHSVLNWQINDKGYYFSKIGFRSAFDSLTILNRHPEICVLDEINNKYSKNYFQLLSLFFDEIEPQIFKKNSLKLYYLKYKFEHTKLSHLIDYVLNKLSFLKVLFQRIYMFIINKEYRKAVLADYNRIFKLLKISKF</sequence>
<reference evidence="1" key="2">
    <citation type="submission" date="2020-09" db="EMBL/GenBank/DDBJ databases">
        <authorList>
            <person name="Sun Q."/>
            <person name="Zhou Y."/>
        </authorList>
    </citation>
    <scope>NUCLEOTIDE SEQUENCE</scope>
    <source>
        <strain evidence="1">CGMCC 1.12751</strain>
    </source>
</reference>
<dbReference type="InterPro" id="IPR039498">
    <property type="entry name" value="NTP_transf_5"/>
</dbReference>